<evidence type="ECO:0000256" key="5">
    <source>
        <dbReference type="ARBA" id="ARBA00022967"/>
    </source>
</evidence>
<keyword evidence="3" id="KW-0547">Nucleotide-binding</keyword>
<name>A0A7W5B9P0_9BURK</name>
<evidence type="ECO:0000259" key="7">
    <source>
        <dbReference type="PROSITE" id="PS50893"/>
    </source>
</evidence>
<dbReference type="Proteomes" id="UP000541535">
    <property type="component" value="Unassembled WGS sequence"/>
</dbReference>
<dbReference type="SMART" id="SM00382">
    <property type="entry name" value="AAA"/>
    <property type="match status" value="1"/>
</dbReference>
<feature type="domain" description="ABC transporter" evidence="7">
    <location>
        <begin position="31"/>
        <end position="277"/>
    </location>
</feature>
<keyword evidence="2" id="KW-1003">Cell membrane</keyword>
<dbReference type="Gene3D" id="3.40.50.300">
    <property type="entry name" value="P-loop containing nucleotide triphosphate hydrolases"/>
    <property type="match status" value="1"/>
</dbReference>
<evidence type="ECO:0000256" key="3">
    <source>
        <dbReference type="ARBA" id="ARBA00022741"/>
    </source>
</evidence>
<keyword evidence="5" id="KW-1278">Translocase</keyword>
<gene>
    <name evidence="8" type="ORF">FHS03_001471</name>
</gene>
<dbReference type="RefSeq" id="WP_183440355.1">
    <property type="nucleotide sequence ID" value="NZ_JACHXD010000003.1"/>
</dbReference>
<dbReference type="EMBL" id="JACHXD010000003">
    <property type="protein sequence ID" value="MBB3118440.1"/>
    <property type="molecule type" value="Genomic_DNA"/>
</dbReference>
<reference evidence="8 9" key="1">
    <citation type="submission" date="2020-08" db="EMBL/GenBank/DDBJ databases">
        <title>Genomic Encyclopedia of Type Strains, Phase III (KMG-III): the genomes of soil and plant-associated and newly described type strains.</title>
        <authorList>
            <person name="Whitman W."/>
        </authorList>
    </citation>
    <scope>NUCLEOTIDE SEQUENCE [LARGE SCALE GENOMIC DNA]</scope>
    <source>
        <strain evidence="8 9">CECT 8897</strain>
    </source>
</reference>
<evidence type="ECO:0000256" key="6">
    <source>
        <dbReference type="ARBA" id="ARBA00037066"/>
    </source>
</evidence>
<dbReference type="PANTHER" id="PTHR42794:SF1">
    <property type="entry name" value="HEMIN IMPORT ATP-BINDING PROTEIN HMUV"/>
    <property type="match status" value="1"/>
</dbReference>
<sequence>MDSSSKEDGARAAPAANPLPASALPQGAAVYRLERLAVRHIGGTRALALQDINLHIAPGEQVALIGPSGAGKTTLLATLACAHQPDSGRFETFGGDPWTLSDGERHRLRARLFLAPQTPPLPPRQRVVTAVLAARLPHWSLWRALLSLLRPADPEAAFRALSRFNLGDKLYARVDRLSGGERQRCGLARLLLSTAQALLVDEPLSALDPALSQLTLNTLQQEAAQRQAALVCSLHQVDLALSHFPRIVALKEGRIVFDLPRAQVTEAMIAELYLGEQPPANSPHPHTLQDKLAVGACL</sequence>
<dbReference type="InterPro" id="IPR003593">
    <property type="entry name" value="AAA+_ATPase"/>
</dbReference>
<protein>
    <submittedName>
        <fullName evidence="8">Phosphonate transport system ATP-binding protein</fullName>
    </submittedName>
</protein>
<dbReference type="InterPro" id="IPR003439">
    <property type="entry name" value="ABC_transporter-like_ATP-bd"/>
</dbReference>
<keyword evidence="1" id="KW-0813">Transport</keyword>
<dbReference type="SUPFAM" id="SSF52540">
    <property type="entry name" value="P-loop containing nucleoside triphosphate hydrolases"/>
    <property type="match status" value="1"/>
</dbReference>
<evidence type="ECO:0000256" key="2">
    <source>
        <dbReference type="ARBA" id="ARBA00022475"/>
    </source>
</evidence>
<keyword evidence="2" id="KW-0472">Membrane</keyword>
<evidence type="ECO:0000313" key="8">
    <source>
        <dbReference type="EMBL" id="MBB3118440.1"/>
    </source>
</evidence>
<dbReference type="InterPro" id="IPR027417">
    <property type="entry name" value="P-loop_NTPase"/>
</dbReference>
<dbReference type="AlphaFoldDB" id="A0A7W5B9P0"/>
<evidence type="ECO:0000256" key="4">
    <source>
        <dbReference type="ARBA" id="ARBA00022840"/>
    </source>
</evidence>
<dbReference type="GO" id="GO:0005524">
    <property type="term" value="F:ATP binding"/>
    <property type="evidence" value="ECO:0007669"/>
    <property type="project" value="UniProtKB-KW"/>
</dbReference>
<proteinExistence type="predicted"/>
<dbReference type="PANTHER" id="PTHR42794">
    <property type="entry name" value="HEMIN IMPORT ATP-BINDING PROTEIN HMUV"/>
    <property type="match status" value="1"/>
</dbReference>
<organism evidence="8 9">
    <name type="scientific">Pseudoduganella violacea</name>
    <dbReference type="NCBI Taxonomy" id="1715466"/>
    <lineage>
        <taxon>Bacteria</taxon>
        <taxon>Pseudomonadati</taxon>
        <taxon>Pseudomonadota</taxon>
        <taxon>Betaproteobacteria</taxon>
        <taxon>Burkholderiales</taxon>
        <taxon>Oxalobacteraceae</taxon>
        <taxon>Telluria group</taxon>
        <taxon>Pseudoduganella</taxon>
    </lineage>
</organism>
<dbReference type="PROSITE" id="PS50893">
    <property type="entry name" value="ABC_TRANSPORTER_2"/>
    <property type="match status" value="1"/>
</dbReference>
<comment type="function">
    <text evidence="6">Part of the ABC transporter complex HmuTUV involved in hemin import. Responsible for energy coupling to the transport system.</text>
</comment>
<keyword evidence="9" id="KW-1185">Reference proteome</keyword>
<comment type="caution">
    <text evidence="8">The sequence shown here is derived from an EMBL/GenBank/DDBJ whole genome shotgun (WGS) entry which is preliminary data.</text>
</comment>
<dbReference type="Pfam" id="PF00005">
    <property type="entry name" value="ABC_tran"/>
    <property type="match status" value="1"/>
</dbReference>
<keyword evidence="4 8" id="KW-0067">ATP-binding</keyword>
<dbReference type="GO" id="GO:0016887">
    <property type="term" value="F:ATP hydrolysis activity"/>
    <property type="evidence" value="ECO:0007669"/>
    <property type="project" value="InterPro"/>
</dbReference>
<accession>A0A7W5B9P0</accession>
<evidence type="ECO:0000256" key="1">
    <source>
        <dbReference type="ARBA" id="ARBA00022448"/>
    </source>
</evidence>
<evidence type="ECO:0000313" key="9">
    <source>
        <dbReference type="Proteomes" id="UP000541535"/>
    </source>
</evidence>